<gene>
    <name evidence="1" type="ordered locus">LIC007</name>
</gene>
<dbReference type="PANTHER" id="PTHR41244:SF1">
    <property type="entry name" value="GLYCOSYLTRANSFERASE"/>
    <property type="match status" value="1"/>
</dbReference>
<dbReference type="Pfam" id="PF13692">
    <property type="entry name" value="Glyco_trans_1_4"/>
    <property type="match status" value="1"/>
</dbReference>
<organism evidence="1 2">
    <name type="scientific">Lawsonia intracellularis (strain PHE/MN1-00)</name>
    <dbReference type="NCBI Taxonomy" id="363253"/>
    <lineage>
        <taxon>Bacteria</taxon>
        <taxon>Pseudomonadati</taxon>
        <taxon>Thermodesulfobacteriota</taxon>
        <taxon>Desulfovibrionia</taxon>
        <taxon>Desulfovibrionales</taxon>
        <taxon>Desulfovibrionaceae</taxon>
        <taxon>Lawsonia</taxon>
    </lineage>
</organism>
<evidence type="ECO:0008006" key="3">
    <source>
        <dbReference type="Google" id="ProtNLM"/>
    </source>
</evidence>
<evidence type="ECO:0000313" key="2">
    <source>
        <dbReference type="Proteomes" id="UP000002430"/>
    </source>
</evidence>
<dbReference type="AlphaFoldDB" id="Q1MNX4"/>
<dbReference type="OrthoDB" id="8666056at2"/>
<dbReference type="Pfam" id="PF14307">
    <property type="entry name" value="Glyco_tran_WbsX"/>
    <property type="match status" value="1"/>
</dbReference>
<name>Q1MNX4_LAWIP</name>
<dbReference type="CDD" id="cd11579">
    <property type="entry name" value="Glyco_tran_WbsX"/>
    <property type="match status" value="1"/>
</dbReference>
<sequence length="789" mass="90810">MKYIRLIKKFFIIYKKYGFQAAAIKTRQYFRKFLPSYAVSYFLPTIPYEPPYPIDPKVTTDIKLIAYYLPQFHQFPENDEWWGKGFTEWTNVCRSKPMFEGHIQPNYPHPDIGFYDLSNIEVLRKQVAMAKQHGIYGFCFHHYWFAGKRLMEKPVDMLLKHSELDIPFCLNWANENWTRRWDGEDQKVLIAQTHSPEDDIAFMKDLLRYFKDPRYIRINNRPVLQLYHASLLPDLKATVKRWEAVCKEHGEEKPYLMLVQSFRNIDPQDYDFDAAVQFPPHLPSWNFPIDIGLKGLHKRFKGRIRHYSMFAEAVVKDYTTKYTLYPCVFPGWDNTPRRLYFSSIFACSTPQAYRQWLTDACTFASTTHEKDNRFVFINAWNEWAEGAHLEPNKAYGYAYLNATSRVVENFAVPPSTAENNPHKVLVVGHDAFLAGAQRLLLETLQWIKRNTNIDCRLLLLGDGVLLDEYMQSVPVMLCSADTLQLSKLEDFCGGIPDCILGNTAVSAQVYNMLSSWNVPIVSFVHELEAALQRFAGEQNIASMLKYSSYFITASEPVRQNLISTHGVNPQDCITIPAFLEPRLYPLSQKKKKQLRESLNLPQNGCLFMGCGTRDWRKGFDLFIEVAITTLKNTSHELPIFCWVGKQEVPLLHSSPLYKQLKKDIHNNLIFIDEVENPGPYFQASDVFLLPSREDPFPLVALMAALCQNPIICFADAGGIPSFVSNNSGIVVPYGDSSAMSKACIQLIKNKQLCEQLGIPGRKKVLLHYTTEVAVPRIITVLQQAIKICR</sequence>
<keyword evidence="1" id="KW-0614">Plasmid</keyword>
<dbReference type="HOGENOM" id="CLU_355556_0_0_7"/>
<keyword evidence="2" id="KW-1185">Reference proteome</keyword>
<accession>Q1MNX4</accession>
<dbReference type="Gene3D" id="3.40.50.2000">
    <property type="entry name" value="Glycogen Phosphorylase B"/>
    <property type="match status" value="2"/>
</dbReference>
<evidence type="ECO:0000313" key="1">
    <source>
        <dbReference type="EMBL" id="CAJ53959.1"/>
    </source>
</evidence>
<dbReference type="Gene3D" id="3.20.20.80">
    <property type="entry name" value="Glycosidases"/>
    <property type="match status" value="1"/>
</dbReference>
<dbReference type="Proteomes" id="UP000002430">
    <property type="component" value="Plasmid 3"/>
</dbReference>
<dbReference type="CDD" id="cd03801">
    <property type="entry name" value="GT4_PimA-like"/>
    <property type="match status" value="1"/>
</dbReference>
<dbReference type="KEGG" id="lip:LIC007"/>
<dbReference type="SUPFAM" id="SSF53756">
    <property type="entry name" value="UDP-Glycosyltransferase/glycogen phosphorylase"/>
    <property type="match status" value="1"/>
</dbReference>
<geneLocation type="plasmid" evidence="2">
    <name>pLaw3</name>
</geneLocation>
<reference evidence="1 2" key="1">
    <citation type="submission" date="2005-11" db="EMBL/GenBank/DDBJ databases">
        <title>The complete genome sequence of Lawsonia intracellularis: the causative agent of proliferative enteropathy.</title>
        <authorList>
            <person name="Kaur K."/>
            <person name="Zhang Q."/>
            <person name="Beckler D."/>
            <person name="Munir S."/>
            <person name="Li L."/>
            <person name="Kinsley K."/>
            <person name="Herron L."/>
            <person name="Peterson A."/>
            <person name="May B."/>
            <person name="Singh S."/>
            <person name="Gebhart C."/>
            <person name="Kapur V."/>
        </authorList>
    </citation>
    <scope>NUCLEOTIDE SEQUENCE [LARGE SCALE GENOMIC DNA]</scope>
    <source>
        <strain evidence="1 2">PHE/MN1-00</strain>
        <plasmid evidence="2">pLaw3</plasmid>
    </source>
</reference>
<dbReference type="InterPro" id="IPR032719">
    <property type="entry name" value="WbsX"/>
</dbReference>
<dbReference type="EMBL" id="AM180255">
    <property type="protein sequence ID" value="CAJ53959.1"/>
    <property type="molecule type" value="Genomic_DNA"/>
</dbReference>
<dbReference type="CAZy" id="GT4">
    <property type="family name" value="Glycosyltransferase Family 4"/>
</dbReference>
<dbReference type="RefSeq" id="WP_011527326.1">
    <property type="nucleotide sequence ID" value="NC_008014.1"/>
</dbReference>
<proteinExistence type="predicted"/>
<dbReference type="PANTHER" id="PTHR41244">
    <property type="entry name" value="RHAMNAN SYNTHESIS F"/>
    <property type="match status" value="1"/>
</dbReference>
<protein>
    <recommendedName>
        <fullName evidence="3">Lipopolysaccharide biosynthesis protein</fullName>
    </recommendedName>
</protein>